<feature type="transmembrane region" description="Helical" evidence="6">
    <location>
        <begin position="7"/>
        <end position="24"/>
    </location>
</feature>
<feature type="transmembrane region" description="Helical" evidence="6">
    <location>
        <begin position="100"/>
        <end position="123"/>
    </location>
</feature>
<dbReference type="Proteomes" id="UP000618240">
    <property type="component" value="Unassembled WGS sequence"/>
</dbReference>
<evidence type="ECO:0000256" key="1">
    <source>
        <dbReference type="ARBA" id="ARBA00004651"/>
    </source>
</evidence>
<feature type="transmembrane region" description="Helical" evidence="6">
    <location>
        <begin position="135"/>
        <end position="152"/>
    </location>
</feature>
<feature type="transmembrane region" description="Helical" evidence="6">
    <location>
        <begin position="210"/>
        <end position="231"/>
    </location>
</feature>
<proteinExistence type="predicted"/>
<protein>
    <submittedName>
        <fullName evidence="7">Na/Pi symporter</fullName>
    </submittedName>
</protein>
<dbReference type="PANTHER" id="PTHR10010:SF46">
    <property type="entry name" value="SODIUM-DEPENDENT PHOSPHATE TRANSPORT PROTEIN 2B"/>
    <property type="match status" value="1"/>
</dbReference>
<dbReference type="InterPro" id="IPR003841">
    <property type="entry name" value="Na/Pi_transpt"/>
</dbReference>
<keyword evidence="2" id="KW-1003">Cell membrane</keyword>
<accession>A0ABS8A0G5</accession>
<keyword evidence="8" id="KW-1185">Reference proteome</keyword>
<name>A0ABS8A0G5_9FLAO</name>
<comment type="subcellular location">
    <subcellularLocation>
        <location evidence="1">Cell membrane</location>
        <topology evidence="1">Multi-pass membrane protein</topology>
    </subcellularLocation>
</comment>
<evidence type="ECO:0000313" key="7">
    <source>
        <dbReference type="EMBL" id="MCA6066196.1"/>
    </source>
</evidence>
<comment type="caution">
    <text evidence="7">The sequence shown here is derived from an EMBL/GenBank/DDBJ whole genome shotgun (WGS) entry which is preliminary data.</text>
</comment>
<organism evidence="7 8">
    <name type="scientific">Chryseobacterium tagetis</name>
    <dbReference type="NCBI Taxonomy" id="2801334"/>
    <lineage>
        <taxon>Bacteria</taxon>
        <taxon>Pseudomonadati</taxon>
        <taxon>Bacteroidota</taxon>
        <taxon>Flavobacteriia</taxon>
        <taxon>Flavobacteriales</taxon>
        <taxon>Weeksellaceae</taxon>
        <taxon>Chryseobacterium group</taxon>
        <taxon>Chryseobacterium</taxon>
    </lineage>
</organism>
<gene>
    <name evidence="7" type="ORF">JI747_003335</name>
</gene>
<evidence type="ECO:0000256" key="4">
    <source>
        <dbReference type="ARBA" id="ARBA00022989"/>
    </source>
</evidence>
<keyword evidence="5 6" id="KW-0472">Membrane</keyword>
<feature type="transmembrane region" description="Helical" evidence="6">
    <location>
        <begin position="44"/>
        <end position="61"/>
    </location>
</feature>
<evidence type="ECO:0000256" key="6">
    <source>
        <dbReference type="SAM" id="Phobius"/>
    </source>
</evidence>
<feature type="transmembrane region" description="Helical" evidence="6">
    <location>
        <begin position="275"/>
        <end position="294"/>
    </location>
</feature>
<dbReference type="EMBL" id="JAERSE020000001">
    <property type="protein sequence ID" value="MCA6066196.1"/>
    <property type="molecule type" value="Genomic_DNA"/>
</dbReference>
<feature type="transmembrane region" description="Helical" evidence="6">
    <location>
        <begin position="73"/>
        <end position="94"/>
    </location>
</feature>
<sequence length="310" mass="33629">MSYFQTLIIVFATIALFLYGLKSFSEEVKKLSTEKLQSLISKVTRYSISGFILGAVLTSIIQSSSAVSSITVALVDSGVISFVNSLSVLLGANVGSTSTAWLVTFNVGAIAPYFIILGMIISLIPSKIQLAGKSVFYFGFILFSLELISQSIEPFKTDPFIVTVLKMTDNHIIGILSGIVVTALVQSSSVTTGLAILLTQQGILNSEGAISIILGSNIGTSSTALIASLQLNKWAKLSATSNFIFNCLGVLICFPFINLLNRLTMYLSDDITYQVAYAHLLFNIFLSLLILPFIKKIAFWLESKFFTSME</sequence>
<evidence type="ECO:0000256" key="5">
    <source>
        <dbReference type="ARBA" id="ARBA00023136"/>
    </source>
</evidence>
<reference evidence="7 8" key="1">
    <citation type="submission" date="2021-09" db="EMBL/GenBank/DDBJ databases">
        <title>Genome sequencing and assembly of Chryseobacterium sp. RG1.</title>
        <authorList>
            <person name="Chhetri G."/>
        </authorList>
    </citation>
    <scope>NUCLEOTIDE SEQUENCE [LARGE SCALE GENOMIC DNA]</scope>
    <source>
        <strain evidence="7 8">RG1</strain>
    </source>
</reference>
<feature type="transmembrane region" description="Helical" evidence="6">
    <location>
        <begin position="243"/>
        <end position="263"/>
    </location>
</feature>
<evidence type="ECO:0000256" key="2">
    <source>
        <dbReference type="ARBA" id="ARBA00022475"/>
    </source>
</evidence>
<keyword evidence="3 6" id="KW-0812">Transmembrane</keyword>
<evidence type="ECO:0000256" key="3">
    <source>
        <dbReference type="ARBA" id="ARBA00022692"/>
    </source>
</evidence>
<evidence type="ECO:0000313" key="8">
    <source>
        <dbReference type="Proteomes" id="UP000618240"/>
    </source>
</evidence>
<keyword evidence="4 6" id="KW-1133">Transmembrane helix</keyword>
<feature type="transmembrane region" description="Helical" evidence="6">
    <location>
        <begin position="172"/>
        <end position="198"/>
    </location>
</feature>
<dbReference type="NCBIfam" id="NF037997">
    <property type="entry name" value="Na_Pi_symport"/>
    <property type="match status" value="1"/>
</dbReference>
<dbReference type="Pfam" id="PF02690">
    <property type="entry name" value="Na_Pi_cotrans"/>
    <property type="match status" value="1"/>
</dbReference>
<dbReference type="RefSeq" id="WP_225686270.1">
    <property type="nucleotide sequence ID" value="NZ_JAERSE020000001.1"/>
</dbReference>
<dbReference type="PANTHER" id="PTHR10010">
    <property type="entry name" value="SOLUTE CARRIER FAMILY 34 SODIUM PHOSPHATE , MEMBER 2-RELATED"/>
    <property type="match status" value="1"/>
</dbReference>